<accession>A0AAV5FFC5</accession>
<dbReference type="InterPro" id="IPR032640">
    <property type="entry name" value="AMPK1_CBM"/>
</dbReference>
<evidence type="ECO:0000313" key="3">
    <source>
        <dbReference type="EMBL" id="GJN33471.1"/>
    </source>
</evidence>
<proteinExistence type="predicted"/>
<dbReference type="Gene3D" id="2.60.40.10">
    <property type="entry name" value="Immunoglobulins"/>
    <property type="match status" value="1"/>
</dbReference>
<reference evidence="3" key="1">
    <citation type="journal article" date="2018" name="DNA Res.">
        <title>Multiple hybrid de novo genome assembly of finger millet, an orphan allotetraploid crop.</title>
        <authorList>
            <person name="Hatakeyama M."/>
            <person name="Aluri S."/>
            <person name="Balachadran M.T."/>
            <person name="Sivarajan S.R."/>
            <person name="Patrignani A."/>
            <person name="Gruter S."/>
            <person name="Poveda L."/>
            <person name="Shimizu-Inatsugi R."/>
            <person name="Baeten J."/>
            <person name="Francoijs K.J."/>
            <person name="Nataraja K.N."/>
            <person name="Reddy Y.A.N."/>
            <person name="Phadnis S."/>
            <person name="Ravikumar R.L."/>
            <person name="Schlapbach R."/>
            <person name="Sreeman S.M."/>
            <person name="Shimizu K.K."/>
        </authorList>
    </citation>
    <scope>NUCLEOTIDE SEQUENCE</scope>
</reference>
<feature type="domain" description="AMP-activated protein kinase glycogen-binding" evidence="2">
    <location>
        <begin position="151"/>
        <end position="230"/>
    </location>
</feature>
<dbReference type="InterPro" id="IPR043554">
    <property type="entry name" value="KINB"/>
</dbReference>
<evidence type="ECO:0000256" key="1">
    <source>
        <dbReference type="SAM" id="MobiDB-lite"/>
    </source>
</evidence>
<sequence>MKMGRRHGPEVKPLLTGHSWALRARHVAAAQEKKQSHHLRFHLAIACVLSLARRRRLAMGNASGRVDDIADADMDESFLGGRGSQVSRASSAGYVRGSPPGSPPRPHSPRMFVPQSPVTPLQKTAEVPPVFNQILMHGQQEDVYGPPQKKIPTLLTWALGGKNIYVEGSWDNWATKKPVEKSGKDHTILLMLSSGIHRYRFIVDGERRFIPDLPCETDNMGRVVNLVDVHV</sequence>
<protein>
    <recommendedName>
        <fullName evidence="2">AMP-activated protein kinase glycogen-binding domain-containing protein</fullName>
    </recommendedName>
</protein>
<dbReference type="AlphaFoldDB" id="A0AAV5FFC5"/>
<comment type="caution">
    <text evidence="3">The sequence shown here is derived from an EMBL/GenBank/DDBJ whole genome shotgun (WGS) entry which is preliminary data.</text>
</comment>
<feature type="region of interest" description="Disordered" evidence="1">
    <location>
        <begin position="80"/>
        <end position="114"/>
    </location>
</feature>
<name>A0AAV5FFC5_ELECO</name>
<organism evidence="3 4">
    <name type="scientific">Eleusine coracana subsp. coracana</name>
    <dbReference type="NCBI Taxonomy" id="191504"/>
    <lineage>
        <taxon>Eukaryota</taxon>
        <taxon>Viridiplantae</taxon>
        <taxon>Streptophyta</taxon>
        <taxon>Embryophyta</taxon>
        <taxon>Tracheophyta</taxon>
        <taxon>Spermatophyta</taxon>
        <taxon>Magnoliopsida</taxon>
        <taxon>Liliopsida</taxon>
        <taxon>Poales</taxon>
        <taxon>Poaceae</taxon>
        <taxon>PACMAD clade</taxon>
        <taxon>Chloridoideae</taxon>
        <taxon>Cynodonteae</taxon>
        <taxon>Eleusininae</taxon>
        <taxon>Eleusine</taxon>
    </lineage>
</organism>
<dbReference type="PANTHER" id="PTHR46316:SF3">
    <property type="entry name" value="OS07G0687300 PROTEIN"/>
    <property type="match status" value="1"/>
</dbReference>
<dbReference type="GO" id="GO:0009507">
    <property type="term" value="C:chloroplast"/>
    <property type="evidence" value="ECO:0007669"/>
    <property type="project" value="UniProtKB-ARBA"/>
</dbReference>
<dbReference type="CDD" id="cd02859">
    <property type="entry name" value="E_set_AMPKbeta_like_N"/>
    <property type="match status" value="1"/>
</dbReference>
<reference evidence="3" key="2">
    <citation type="submission" date="2021-12" db="EMBL/GenBank/DDBJ databases">
        <title>Resequencing data analysis of finger millet.</title>
        <authorList>
            <person name="Hatakeyama M."/>
            <person name="Aluri S."/>
            <person name="Balachadran M.T."/>
            <person name="Sivarajan S.R."/>
            <person name="Poveda L."/>
            <person name="Shimizu-Inatsugi R."/>
            <person name="Schlapbach R."/>
            <person name="Sreeman S.M."/>
            <person name="Shimizu K.K."/>
        </authorList>
    </citation>
    <scope>NUCLEOTIDE SEQUENCE</scope>
</reference>
<dbReference type="SUPFAM" id="SSF81296">
    <property type="entry name" value="E set domains"/>
    <property type="match status" value="1"/>
</dbReference>
<dbReference type="InterPro" id="IPR014756">
    <property type="entry name" value="Ig_E-set"/>
</dbReference>
<dbReference type="PANTHER" id="PTHR46316">
    <property type="entry name" value="SNF1-RELATED PROTEIN KINASE REGULATORY SUBUNIT BETA-1"/>
    <property type="match status" value="1"/>
</dbReference>
<evidence type="ECO:0000259" key="2">
    <source>
        <dbReference type="Pfam" id="PF16561"/>
    </source>
</evidence>
<evidence type="ECO:0000313" key="4">
    <source>
        <dbReference type="Proteomes" id="UP001054889"/>
    </source>
</evidence>
<dbReference type="InterPro" id="IPR013783">
    <property type="entry name" value="Ig-like_fold"/>
</dbReference>
<keyword evidence="4" id="KW-1185">Reference proteome</keyword>
<dbReference type="Proteomes" id="UP001054889">
    <property type="component" value="Unassembled WGS sequence"/>
</dbReference>
<dbReference type="Pfam" id="PF16561">
    <property type="entry name" value="AMPK1_CBM"/>
    <property type="match status" value="1"/>
</dbReference>
<gene>
    <name evidence="3" type="primary">gb22075</name>
    <name evidence="3" type="ORF">PR202_gb22075</name>
</gene>
<dbReference type="EMBL" id="BQKI01000084">
    <property type="protein sequence ID" value="GJN33471.1"/>
    <property type="molecule type" value="Genomic_DNA"/>
</dbReference>